<evidence type="ECO:0000313" key="4">
    <source>
        <dbReference type="Proteomes" id="UP000230251"/>
    </source>
</evidence>
<accession>A0A2M8EPY5</accession>
<dbReference type="PANTHER" id="PTHR45947">
    <property type="entry name" value="SULFOQUINOVOSYL TRANSFERASE SQD2"/>
    <property type="match status" value="1"/>
</dbReference>
<dbReference type="InterPro" id="IPR001296">
    <property type="entry name" value="Glyco_trans_1"/>
</dbReference>
<dbReference type="GO" id="GO:0016757">
    <property type="term" value="F:glycosyltransferase activity"/>
    <property type="evidence" value="ECO:0007669"/>
    <property type="project" value="InterPro"/>
</dbReference>
<gene>
    <name evidence="3" type="ORF">CO057_01005</name>
</gene>
<dbReference type="CDD" id="cd03801">
    <property type="entry name" value="GT4_PimA-like"/>
    <property type="match status" value="1"/>
</dbReference>
<dbReference type="Pfam" id="PF00534">
    <property type="entry name" value="Glycos_transf_1"/>
    <property type="match status" value="1"/>
</dbReference>
<dbReference type="EMBL" id="PFSI01000018">
    <property type="protein sequence ID" value="PJC24796.1"/>
    <property type="molecule type" value="Genomic_DNA"/>
</dbReference>
<dbReference type="Gene3D" id="3.40.50.2000">
    <property type="entry name" value="Glycogen Phosphorylase B"/>
    <property type="match status" value="2"/>
</dbReference>
<feature type="domain" description="Glycosyl transferase family 1" evidence="1">
    <location>
        <begin position="149"/>
        <end position="310"/>
    </location>
</feature>
<name>A0A2M8EPY5_9BACT</name>
<proteinExistence type="predicted"/>
<dbReference type="InterPro" id="IPR028098">
    <property type="entry name" value="Glyco_trans_4-like_N"/>
</dbReference>
<reference evidence="4" key="1">
    <citation type="submission" date="2017-09" db="EMBL/GenBank/DDBJ databases">
        <title>Depth-based differentiation of microbial function through sediment-hosted aquifers and enrichment of novel symbionts in the deep terrestrial subsurface.</title>
        <authorList>
            <person name="Probst A.J."/>
            <person name="Ladd B."/>
            <person name="Jarett J.K."/>
            <person name="Geller-Mcgrath D.E."/>
            <person name="Sieber C.M.K."/>
            <person name="Emerson J.B."/>
            <person name="Anantharaman K."/>
            <person name="Thomas B.C."/>
            <person name="Malmstrom R."/>
            <person name="Stieglmeier M."/>
            <person name="Klingl A."/>
            <person name="Woyke T."/>
            <person name="Ryan C.M."/>
            <person name="Banfield J.F."/>
        </authorList>
    </citation>
    <scope>NUCLEOTIDE SEQUENCE [LARGE SCALE GENOMIC DNA]</scope>
</reference>
<evidence type="ECO:0000259" key="1">
    <source>
        <dbReference type="Pfam" id="PF00534"/>
    </source>
</evidence>
<protein>
    <recommendedName>
        <fullName evidence="5">Glycosyl transferase family 1 domain-containing protein</fullName>
    </recommendedName>
</protein>
<dbReference type="AlphaFoldDB" id="A0A2M8EPY5"/>
<sequence>MKILLPTHDYPPARGGVARYLGAIKETFSEEVDVLYWKELPGRLAMFFEILREMKKYDALWISHILPIGTVAWLTSMINRKPYVVILHGMDFDLSRRNIWKGWLSKKILKNAQRVVVNSKALAREVLEFGIANPLVVYPAVSDAFVESSSFISKQKSDQIRLLTVARLVERKGHLDVIEAIKNQKNINYTIVGDGEMRKEIENKINSLELQDRIQVLQHVSDRKLPELFSQSDIFVMPAKKSVYDREGFGIVYLEAQLFQTPVIAINTPGVNEAVGGGILINDISELKNAIDKLANDSNLRSTLGKKGRDFVISDFTREKQMSKLKVLL</sequence>
<dbReference type="InterPro" id="IPR050194">
    <property type="entry name" value="Glycosyltransferase_grp1"/>
</dbReference>
<comment type="caution">
    <text evidence="3">The sequence shown here is derived from an EMBL/GenBank/DDBJ whole genome shotgun (WGS) entry which is preliminary data.</text>
</comment>
<feature type="domain" description="Glycosyltransferase subfamily 4-like N-terminal" evidence="2">
    <location>
        <begin position="39"/>
        <end position="141"/>
    </location>
</feature>
<dbReference type="SUPFAM" id="SSF53756">
    <property type="entry name" value="UDP-Glycosyltransferase/glycogen phosphorylase"/>
    <property type="match status" value="1"/>
</dbReference>
<dbReference type="Pfam" id="PF13439">
    <property type="entry name" value="Glyco_transf_4"/>
    <property type="match status" value="1"/>
</dbReference>
<dbReference type="PANTHER" id="PTHR45947:SF3">
    <property type="entry name" value="SULFOQUINOVOSYL TRANSFERASE SQD2"/>
    <property type="match status" value="1"/>
</dbReference>
<dbReference type="Proteomes" id="UP000230251">
    <property type="component" value="Unassembled WGS sequence"/>
</dbReference>
<evidence type="ECO:0000259" key="2">
    <source>
        <dbReference type="Pfam" id="PF13439"/>
    </source>
</evidence>
<organism evidence="3 4">
    <name type="scientific">Candidatus Uhrbacteria bacterium CG_4_9_14_0_2_um_filter_41_50</name>
    <dbReference type="NCBI Taxonomy" id="1975031"/>
    <lineage>
        <taxon>Bacteria</taxon>
        <taxon>Candidatus Uhriibacteriota</taxon>
    </lineage>
</organism>
<evidence type="ECO:0000313" key="3">
    <source>
        <dbReference type="EMBL" id="PJC24796.1"/>
    </source>
</evidence>
<evidence type="ECO:0008006" key="5">
    <source>
        <dbReference type="Google" id="ProtNLM"/>
    </source>
</evidence>